<organism evidence="10">
    <name type="scientific">Methyloraptor flagellatus</name>
    <dbReference type="NCBI Taxonomy" id="3162530"/>
    <lineage>
        <taxon>Bacteria</taxon>
        <taxon>Pseudomonadati</taxon>
        <taxon>Pseudomonadota</taxon>
        <taxon>Alphaproteobacteria</taxon>
        <taxon>Hyphomicrobiales</taxon>
        <taxon>Ancalomicrobiaceae</taxon>
        <taxon>Methyloraptor</taxon>
    </lineage>
</organism>
<keyword evidence="5" id="KW-0029">Amino-acid transport</keyword>
<dbReference type="CDD" id="cd06582">
    <property type="entry name" value="TM_PBP1_LivH_like"/>
    <property type="match status" value="1"/>
</dbReference>
<feature type="transmembrane region" description="Helical" evidence="9">
    <location>
        <begin position="140"/>
        <end position="161"/>
    </location>
</feature>
<dbReference type="InterPro" id="IPR001851">
    <property type="entry name" value="ABC_transp_permease"/>
</dbReference>
<feature type="transmembrane region" description="Helical" evidence="9">
    <location>
        <begin position="190"/>
        <end position="213"/>
    </location>
</feature>
<name>A0AAU7XAT8_9HYPH</name>
<protein>
    <submittedName>
        <fullName evidence="10">Branched-chain amino acid ABC transporter permease</fullName>
    </submittedName>
</protein>
<feature type="transmembrane region" description="Helical" evidence="9">
    <location>
        <begin position="12"/>
        <end position="31"/>
    </location>
</feature>
<keyword evidence="7 9" id="KW-0472">Membrane</keyword>
<dbReference type="RefSeq" id="WP_407049951.1">
    <property type="nucleotide sequence ID" value="NZ_CP158568.1"/>
</dbReference>
<evidence type="ECO:0000256" key="1">
    <source>
        <dbReference type="ARBA" id="ARBA00004651"/>
    </source>
</evidence>
<feature type="transmembrane region" description="Helical" evidence="9">
    <location>
        <begin position="225"/>
        <end position="252"/>
    </location>
</feature>
<evidence type="ECO:0000256" key="9">
    <source>
        <dbReference type="SAM" id="Phobius"/>
    </source>
</evidence>
<reference evidence="10" key="1">
    <citation type="submission" date="2024-06" db="EMBL/GenBank/DDBJ databases">
        <title>Methylostella associata gen. nov., sp. nov., a novel Ancalomicrobiaceae-affiliated facultatively methylotrophic bacteria that feed on methanotrophs of the genus Methylococcus.</title>
        <authorList>
            <person name="Saltykova V."/>
            <person name="Danilova O.V."/>
            <person name="Oshkin I.Y."/>
            <person name="Belova S.E."/>
            <person name="Pimenov N.V."/>
            <person name="Dedysh S.N."/>
        </authorList>
    </citation>
    <scope>NUCLEOTIDE SEQUENCE</scope>
    <source>
        <strain evidence="10">S20</strain>
    </source>
</reference>
<evidence type="ECO:0000256" key="4">
    <source>
        <dbReference type="ARBA" id="ARBA00022692"/>
    </source>
</evidence>
<dbReference type="PANTHER" id="PTHR11795:SF442">
    <property type="entry name" value="ABC TRANSPORTER ATP-BINDING PROTEIN"/>
    <property type="match status" value="1"/>
</dbReference>
<feature type="transmembrane region" description="Helical" evidence="9">
    <location>
        <begin position="37"/>
        <end position="54"/>
    </location>
</feature>
<dbReference type="AlphaFoldDB" id="A0AAU7XAT8"/>
<dbReference type="Pfam" id="PF02653">
    <property type="entry name" value="BPD_transp_2"/>
    <property type="match status" value="1"/>
</dbReference>
<evidence type="ECO:0000256" key="5">
    <source>
        <dbReference type="ARBA" id="ARBA00022970"/>
    </source>
</evidence>
<feature type="transmembrane region" description="Helical" evidence="9">
    <location>
        <begin position="258"/>
        <end position="279"/>
    </location>
</feature>
<evidence type="ECO:0000256" key="8">
    <source>
        <dbReference type="ARBA" id="ARBA00037998"/>
    </source>
</evidence>
<evidence type="ECO:0000256" key="2">
    <source>
        <dbReference type="ARBA" id="ARBA00022448"/>
    </source>
</evidence>
<comment type="subcellular location">
    <subcellularLocation>
        <location evidence="1">Cell membrane</location>
        <topology evidence="1">Multi-pass membrane protein</topology>
    </subcellularLocation>
</comment>
<feature type="transmembrane region" description="Helical" evidence="9">
    <location>
        <begin position="96"/>
        <end position="119"/>
    </location>
</feature>
<evidence type="ECO:0000313" key="10">
    <source>
        <dbReference type="EMBL" id="XBY44859.1"/>
    </source>
</evidence>
<comment type="similarity">
    <text evidence="8">Belongs to the binding-protein-dependent transport system permease family. LivHM subfamily.</text>
</comment>
<dbReference type="InterPro" id="IPR052157">
    <property type="entry name" value="BCAA_transport_permease"/>
</dbReference>
<evidence type="ECO:0000256" key="6">
    <source>
        <dbReference type="ARBA" id="ARBA00022989"/>
    </source>
</evidence>
<dbReference type="KEGG" id="mflg:ABS361_00685"/>
<evidence type="ECO:0000256" key="3">
    <source>
        <dbReference type="ARBA" id="ARBA00022475"/>
    </source>
</evidence>
<accession>A0AAU7XAT8</accession>
<keyword evidence="2" id="KW-0813">Transport</keyword>
<sequence>MDTALGIGIDALAYGMILFTISIGLSVMMGLMRVVNLAHGAFAMVGGYLASYAIRQIGLPYGVAVPLAILATVVIALPLEVLLFRRIYGGAEPLKQVLMTIGITFAVIGVMNAVFGPTIKPIPLPEALRGTVDLGFRTMAIHRLAVIGAGLAVALGLWLLIEKTAFGVRLRAAVDNPGMAAALGIRTERLYLATFALAVALAAFGGIAGAELMPIEPTYALKYMVTFLVVVSIGGAGSIGGALAAAIVVGLVDTAGRYLMPGLGTFFTYLAVILIVHLAPNGLLARTR</sequence>
<dbReference type="GO" id="GO:0005886">
    <property type="term" value="C:plasma membrane"/>
    <property type="evidence" value="ECO:0007669"/>
    <property type="project" value="UniProtKB-SubCell"/>
</dbReference>
<dbReference type="PANTHER" id="PTHR11795">
    <property type="entry name" value="BRANCHED-CHAIN AMINO ACID TRANSPORT SYSTEM PERMEASE PROTEIN LIVH"/>
    <property type="match status" value="1"/>
</dbReference>
<keyword evidence="3" id="KW-1003">Cell membrane</keyword>
<proteinExistence type="inferred from homology"/>
<gene>
    <name evidence="10" type="ORF">ABS361_00685</name>
</gene>
<keyword evidence="4 9" id="KW-0812">Transmembrane</keyword>
<feature type="transmembrane region" description="Helical" evidence="9">
    <location>
        <begin position="61"/>
        <end position="84"/>
    </location>
</feature>
<keyword evidence="6 9" id="KW-1133">Transmembrane helix</keyword>
<dbReference type="GO" id="GO:0022857">
    <property type="term" value="F:transmembrane transporter activity"/>
    <property type="evidence" value="ECO:0007669"/>
    <property type="project" value="InterPro"/>
</dbReference>
<dbReference type="GO" id="GO:0006865">
    <property type="term" value="P:amino acid transport"/>
    <property type="evidence" value="ECO:0007669"/>
    <property type="project" value="UniProtKB-KW"/>
</dbReference>
<dbReference type="EMBL" id="CP158568">
    <property type="protein sequence ID" value="XBY44859.1"/>
    <property type="molecule type" value="Genomic_DNA"/>
</dbReference>
<evidence type="ECO:0000256" key="7">
    <source>
        <dbReference type="ARBA" id="ARBA00023136"/>
    </source>
</evidence>